<name>A0ABR9QLW3_9BACI</name>
<feature type="transmembrane region" description="Helical" evidence="7">
    <location>
        <begin position="262"/>
        <end position="282"/>
    </location>
</feature>
<protein>
    <submittedName>
        <fullName evidence="8">Sulfate exporter family transporter</fullName>
    </submittedName>
</protein>
<evidence type="ECO:0000313" key="8">
    <source>
        <dbReference type="EMBL" id="MBE4909482.1"/>
    </source>
</evidence>
<feature type="transmembrane region" description="Helical" evidence="7">
    <location>
        <begin position="20"/>
        <end position="40"/>
    </location>
</feature>
<evidence type="ECO:0000256" key="4">
    <source>
        <dbReference type="ARBA" id="ARBA00022692"/>
    </source>
</evidence>
<feature type="transmembrane region" description="Helical" evidence="7">
    <location>
        <begin position="46"/>
        <end position="64"/>
    </location>
</feature>
<feature type="transmembrane region" description="Helical" evidence="7">
    <location>
        <begin position="133"/>
        <end position="153"/>
    </location>
</feature>
<evidence type="ECO:0000256" key="7">
    <source>
        <dbReference type="SAM" id="Phobius"/>
    </source>
</evidence>
<dbReference type="PANTHER" id="PTHR30106">
    <property type="entry name" value="INNER MEMBRANE PROTEIN YEIH-RELATED"/>
    <property type="match status" value="1"/>
</dbReference>
<keyword evidence="9" id="KW-1185">Reference proteome</keyword>
<organism evidence="8 9">
    <name type="scientific">Litchfieldia luteola</name>
    <dbReference type="NCBI Taxonomy" id="682179"/>
    <lineage>
        <taxon>Bacteria</taxon>
        <taxon>Bacillati</taxon>
        <taxon>Bacillota</taxon>
        <taxon>Bacilli</taxon>
        <taxon>Bacillales</taxon>
        <taxon>Bacillaceae</taxon>
        <taxon>Litchfieldia</taxon>
    </lineage>
</organism>
<keyword evidence="6 7" id="KW-0472">Membrane</keyword>
<feature type="transmembrane region" description="Helical" evidence="7">
    <location>
        <begin position="323"/>
        <end position="343"/>
    </location>
</feature>
<feature type="transmembrane region" description="Helical" evidence="7">
    <location>
        <begin position="230"/>
        <end position="250"/>
    </location>
</feature>
<dbReference type="EMBL" id="JADCLJ010000022">
    <property type="protein sequence ID" value="MBE4909482.1"/>
    <property type="molecule type" value="Genomic_DNA"/>
</dbReference>
<dbReference type="RefSeq" id="WP_193538147.1">
    <property type="nucleotide sequence ID" value="NZ_JADCLJ010000022.1"/>
</dbReference>
<dbReference type="Proteomes" id="UP001516662">
    <property type="component" value="Unassembled WGS sequence"/>
</dbReference>
<feature type="transmembrane region" description="Helical" evidence="7">
    <location>
        <begin position="196"/>
        <end position="218"/>
    </location>
</feature>
<proteinExistence type="inferred from homology"/>
<feature type="transmembrane region" description="Helical" evidence="7">
    <location>
        <begin position="165"/>
        <end position="184"/>
    </location>
</feature>
<keyword evidence="5 7" id="KW-1133">Transmembrane helix</keyword>
<evidence type="ECO:0000256" key="2">
    <source>
        <dbReference type="ARBA" id="ARBA00007977"/>
    </source>
</evidence>
<feature type="transmembrane region" description="Helical" evidence="7">
    <location>
        <begin position="294"/>
        <end position="311"/>
    </location>
</feature>
<comment type="similarity">
    <text evidence="2">Belongs to the UPF0324 family.</text>
</comment>
<evidence type="ECO:0000256" key="1">
    <source>
        <dbReference type="ARBA" id="ARBA00004651"/>
    </source>
</evidence>
<keyword evidence="3" id="KW-1003">Cell membrane</keyword>
<dbReference type="PANTHER" id="PTHR30106:SF1">
    <property type="entry name" value="UPF0324 MEMBRANE PROTEIN FN0533"/>
    <property type="match status" value="1"/>
</dbReference>
<keyword evidence="4 7" id="KW-0812">Transmembrane</keyword>
<sequence length="344" mass="36975">MSENIIRKQSPLGAIRRLPFPRWTAGVVLLLVIATISHVFGKLFPLVGGVIFALIAGIVIRNSIGIRHVIFEDGVSFTIKRMLKLAIILLGATLSFGKILTIGGQSVLIILAVVLGGIGFTILIGKLLKVDKVLSLLIGVGASICGATAITALKGTINARETQTAYAISTIFLFNLIATFLYPVIGHMLNLNPLQFGIWAGTAIHDTSSVVAVGYLYGNEAGDIATTVKLVRTLFLLPIIIIVPMLFMKNSEQTGKASIKKVFPWFIIGFIIMSLINSIGFVPVEAQEFFTSTAKYIILMVMAGVGLQVNFKKMMNLGVKPFAIGLFASVLVSVISLALIYLLL</sequence>
<evidence type="ECO:0000256" key="6">
    <source>
        <dbReference type="ARBA" id="ARBA00023136"/>
    </source>
</evidence>
<dbReference type="InterPro" id="IPR018383">
    <property type="entry name" value="UPF0324_pro"/>
</dbReference>
<comment type="subcellular location">
    <subcellularLocation>
        <location evidence="1">Cell membrane</location>
        <topology evidence="1">Multi-pass membrane protein</topology>
    </subcellularLocation>
</comment>
<feature type="transmembrane region" description="Helical" evidence="7">
    <location>
        <begin position="85"/>
        <end position="102"/>
    </location>
</feature>
<reference evidence="8 9" key="1">
    <citation type="submission" date="2020-10" db="EMBL/GenBank/DDBJ databases">
        <title>Bacillus sp. HD4P25, an endophyte from a halophyte.</title>
        <authorList>
            <person name="Sun J.-Q."/>
        </authorList>
    </citation>
    <scope>NUCLEOTIDE SEQUENCE [LARGE SCALE GENOMIC DNA]</scope>
    <source>
        <strain evidence="8 9">YIM 93174</strain>
    </source>
</reference>
<evidence type="ECO:0000313" key="9">
    <source>
        <dbReference type="Proteomes" id="UP001516662"/>
    </source>
</evidence>
<evidence type="ECO:0000256" key="3">
    <source>
        <dbReference type="ARBA" id="ARBA00022475"/>
    </source>
</evidence>
<dbReference type="Pfam" id="PF03601">
    <property type="entry name" value="Cons_hypoth698"/>
    <property type="match status" value="1"/>
</dbReference>
<gene>
    <name evidence="8" type="ORF">IMZ08_15635</name>
</gene>
<accession>A0ABR9QLW3</accession>
<comment type="caution">
    <text evidence="8">The sequence shown here is derived from an EMBL/GenBank/DDBJ whole genome shotgun (WGS) entry which is preliminary data.</text>
</comment>
<evidence type="ECO:0000256" key="5">
    <source>
        <dbReference type="ARBA" id="ARBA00022989"/>
    </source>
</evidence>